<organism evidence="2 3">
    <name type="scientific">Cladophialophora immunda</name>
    <dbReference type="NCBI Taxonomy" id="569365"/>
    <lineage>
        <taxon>Eukaryota</taxon>
        <taxon>Fungi</taxon>
        <taxon>Dikarya</taxon>
        <taxon>Ascomycota</taxon>
        <taxon>Pezizomycotina</taxon>
        <taxon>Eurotiomycetes</taxon>
        <taxon>Chaetothyriomycetidae</taxon>
        <taxon>Chaetothyriales</taxon>
        <taxon>Herpotrichiellaceae</taxon>
        <taxon>Cladophialophora</taxon>
    </lineage>
</organism>
<name>A0A0D2DHR1_9EURO</name>
<dbReference type="Gene3D" id="1.20.5.170">
    <property type="match status" value="1"/>
</dbReference>
<dbReference type="CDD" id="cd14688">
    <property type="entry name" value="bZIP_YAP"/>
    <property type="match status" value="1"/>
</dbReference>
<dbReference type="HOGENOM" id="CLU_028818_4_0_1"/>
<gene>
    <name evidence="2" type="ORF">PV07_02002</name>
</gene>
<dbReference type="InterPro" id="IPR046347">
    <property type="entry name" value="bZIP_sf"/>
</dbReference>
<accession>A0A0D2DHR1</accession>
<evidence type="ECO:0000256" key="1">
    <source>
        <dbReference type="SAM" id="MobiDB-lite"/>
    </source>
</evidence>
<dbReference type="VEuPathDB" id="FungiDB:PV07_02002"/>
<feature type="region of interest" description="Disordered" evidence="1">
    <location>
        <begin position="1"/>
        <end position="41"/>
    </location>
</feature>
<dbReference type="Pfam" id="PF11905">
    <property type="entry name" value="DUF3425"/>
    <property type="match status" value="1"/>
</dbReference>
<evidence type="ECO:0000313" key="3">
    <source>
        <dbReference type="Proteomes" id="UP000054466"/>
    </source>
</evidence>
<dbReference type="EMBL" id="KN847040">
    <property type="protein sequence ID" value="KIW35299.1"/>
    <property type="molecule type" value="Genomic_DNA"/>
</dbReference>
<dbReference type="AlphaFoldDB" id="A0A0D2DHR1"/>
<dbReference type="GeneID" id="27341196"/>
<proteinExistence type="predicted"/>
<feature type="compositionally biased region" description="Polar residues" evidence="1">
    <location>
        <begin position="100"/>
        <end position="110"/>
    </location>
</feature>
<feature type="region of interest" description="Disordered" evidence="1">
    <location>
        <begin position="100"/>
        <end position="129"/>
    </location>
</feature>
<reference evidence="2 3" key="1">
    <citation type="submission" date="2015-01" db="EMBL/GenBank/DDBJ databases">
        <title>The Genome Sequence of Cladophialophora immunda CBS83496.</title>
        <authorList>
            <consortium name="The Broad Institute Genomics Platform"/>
            <person name="Cuomo C."/>
            <person name="de Hoog S."/>
            <person name="Gorbushina A."/>
            <person name="Stielow B."/>
            <person name="Teixiera M."/>
            <person name="Abouelleil A."/>
            <person name="Chapman S.B."/>
            <person name="Priest M."/>
            <person name="Young S.K."/>
            <person name="Wortman J."/>
            <person name="Nusbaum C."/>
            <person name="Birren B."/>
        </authorList>
    </citation>
    <scope>NUCLEOTIDE SEQUENCE [LARGE SCALE GENOMIC DNA]</scope>
    <source>
        <strain evidence="2 3">CBS 83496</strain>
    </source>
</reference>
<dbReference type="PANTHER" id="PTHR37012:SF7">
    <property type="entry name" value="B-ZIP TRANSCRIPTION FACTOR (EUROFUNG)-RELATED"/>
    <property type="match status" value="1"/>
</dbReference>
<evidence type="ECO:0000313" key="2">
    <source>
        <dbReference type="EMBL" id="KIW35299.1"/>
    </source>
</evidence>
<dbReference type="GO" id="GO:0003700">
    <property type="term" value="F:DNA-binding transcription factor activity"/>
    <property type="evidence" value="ECO:0007669"/>
    <property type="project" value="InterPro"/>
</dbReference>
<protein>
    <recommendedName>
        <fullName evidence="4">BZIP domain-containing protein</fullName>
    </recommendedName>
</protein>
<sequence length="458" mass="52528">MTDKIKGRVDESRNHRSTLEKTHAQRKRELDRVAQRASRERTKNRIRFLEEKLAALEAEDRDSRICDLMKVIKDLREENGRLASRLSKIKVWADVDTQLSEESPTGNTQLPAPLTPSRVLTPDSEDATGDAPLELVDGHEVKAAGYSQQVFQDLGSNEPDDPFPTTIDFNLENETQELKDLAWAFLSGPSSKPAVEAVAQASPFDSSETLCGLSNFIPSSIVWAPTPATPMMFPYSELPAEAKWSFGNEAYTYAIRSTRQMGFDCSLTELQSPLRAILSGWEVVDERQRSHPLWMALRHVDELILPNWSIAQKIAYMLIAYRLLLYRINPTKENLDRVPPFLRPRPSQERIEHPIVIDFFIWPGLRDRLVFNHDRYSRTGHFSAAYCSYVRFCWPFPDNYILARDTSNNYKVSQLFEKYAYDVNNWTVDERFFTSLPELRVDVPCSTETWSGNLLGAR</sequence>
<dbReference type="OrthoDB" id="5086080at2759"/>
<evidence type="ECO:0008006" key="4">
    <source>
        <dbReference type="Google" id="ProtNLM"/>
    </source>
</evidence>
<dbReference type="PANTHER" id="PTHR37012">
    <property type="entry name" value="B-ZIP TRANSCRIPTION FACTOR (EUROFUNG)-RELATED"/>
    <property type="match status" value="1"/>
</dbReference>
<dbReference type="RefSeq" id="XP_016255515.1">
    <property type="nucleotide sequence ID" value="XM_016388587.1"/>
</dbReference>
<dbReference type="InterPro" id="IPR021833">
    <property type="entry name" value="DUF3425"/>
</dbReference>
<dbReference type="Proteomes" id="UP000054466">
    <property type="component" value="Unassembled WGS sequence"/>
</dbReference>
<keyword evidence="3" id="KW-1185">Reference proteome</keyword>
<dbReference type="SUPFAM" id="SSF57959">
    <property type="entry name" value="Leucine zipper domain"/>
    <property type="match status" value="1"/>
</dbReference>